<dbReference type="InterPro" id="IPR046357">
    <property type="entry name" value="PPIase_dom_sf"/>
</dbReference>
<gene>
    <name evidence="15" type="ORF">GbCGDNIH9_0825</name>
</gene>
<evidence type="ECO:0000256" key="4">
    <source>
        <dbReference type="ARBA" id="ARBA00022519"/>
    </source>
</evidence>
<comment type="similarity">
    <text evidence="11">Belongs to the PpiD chaperone family.</text>
</comment>
<dbReference type="GO" id="GO:0005886">
    <property type="term" value="C:plasma membrane"/>
    <property type="evidence" value="ECO:0007669"/>
    <property type="project" value="UniProtKB-SubCell"/>
</dbReference>
<reference evidence="16" key="1">
    <citation type="submission" date="2016-11" db="EMBL/GenBank/DDBJ databases">
        <title>Comparative genomic and phenotypic analysis of Granulibacter bethesdensis clinical isolates from patients with chronic granulomatous disease.</title>
        <authorList>
            <person name="Zarember K.A."/>
            <person name="Porcella S.F."/>
            <person name="Chu J."/>
            <person name="Ding L."/>
            <person name="Dahlstrom E."/>
            <person name="Barbian K."/>
            <person name="Martens C."/>
            <person name="Sykora L."/>
            <person name="Kramer S."/>
            <person name="Pettinato A.M."/>
            <person name="Hong H."/>
            <person name="Wald G."/>
            <person name="Berg L.J."/>
            <person name="Rogge L.S."/>
            <person name="Greenberg D.E."/>
            <person name="Falcone E.L."/>
            <person name="Neves J.F."/>
            <person name="Simoes M.J."/>
            <person name="Casal M."/>
            <person name="Rodriguez-Lopez F.C."/>
            <person name="Zelazny A."/>
            <person name="Gallin J.I."/>
            <person name="Holland S.M."/>
        </authorList>
    </citation>
    <scope>NUCLEOTIDE SEQUENCE [LARGE SCALE GENOMIC DNA]</scope>
    <source>
        <strain evidence="16">NIH9.1</strain>
    </source>
</reference>
<dbReference type="InterPro" id="IPR000297">
    <property type="entry name" value="PPIase_PpiC"/>
</dbReference>
<evidence type="ECO:0000256" key="7">
    <source>
        <dbReference type="ARBA" id="ARBA00023136"/>
    </source>
</evidence>
<accession>A0AAC9P813</accession>
<name>A0AAC9P813_9PROT</name>
<dbReference type="Pfam" id="PF13145">
    <property type="entry name" value="Rotamase_2"/>
    <property type="match status" value="1"/>
</dbReference>
<evidence type="ECO:0000256" key="8">
    <source>
        <dbReference type="ARBA" id="ARBA00023186"/>
    </source>
</evidence>
<keyword evidence="7" id="KW-0472">Membrane</keyword>
<evidence type="ECO:0000256" key="3">
    <source>
        <dbReference type="ARBA" id="ARBA00022475"/>
    </source>
</evidence>
<organism evidence="15 16">
    <name type="scientific">Granulibacter bethesdensis</name>
    <dbReference type="NCBI Taxonomy" id="364410"/>
    <lineage>
        <taxon>Bacteria</taxon>
        <taxon>Pseudomonadati</taxon>
        <taxon>Pseudomonadota</taxon>
        <taxon>Alphaproteobacteria</taxon>
        <taxon>Acetobacterales</taxon>
        <taxon>Acetobacteraceae</taxon>
        <taxon>Granulibacter</taxon>
    </lineage>
</organism>
<evidence type="ECO:0000256" key="13">
    <source>
        <dbReference type="ARBA" id="ARBA00042775"/>
    </source>
</evidence>
<dbReference type="AlphaFoldDB" id="A0AAC9P813"/>
<keyword evidence="15" id="KW-0413">Isomerase</keyword>
<keyword evidence="8" id="KW-0143">Chaperone</keyword>
<evidence type="ECO:0000256" key="2">
    <source>
        <dbReference type="ARBA" id="ARBA00018370"/>
    </source>
</evidence>
<evidence type="ECO:0000313" key="16">
    <source>
        <dbReference type="Proteomes" id="UP000182373"/>
    </source>
</evidence>
<dbReference type="InterPro" id="IPR052029">
    <property type="entry name" value="PpiD_chaperone"/>
</dbReference>
<dbReference type="Pfam" id="PF13624">
    <property type="entry name" value="SurA_N_3"/>
    <property type="match status" value="1"/>
</dbReference>
<dbReference type="PANTHER" id="PTHR47529:SF1">
    <property type="entry name" value="PERIPLASMIC CHAPERONE PPID"/>
    <property type="match status" value="1"/>
</dbReference>
<dbReference type="Gene3D" id="3.10.50.40">
    <property type="match status" value="1"/>
</dbReference>
<dbReference type="EMBL" id="CP018191">
    <property type="protein sequence ID" value="APH54077.1"/>
    <property type="molecule type" value="Genomic_DNA"/>
</dbReference>
<protein>
    <recommendedName>
        <fullName evidence="2">Parvulin-like PPIase</fullName>
    </recommendedName>
    <alternativeName>
        <fullName evidence="9">Peptidyl-prolyl cis-trans isomerase plp</fullName>
    </alternativeName>
    <alternativeName>
        <fullName evidence="12">Periplasmic chaperone PpiD</fullName>
    </alternativeName>
    <alternativeName>
        <fullName evidence="13">Periplasmic folding chaperone</fullName>
    </alternativeName>
    <alternativeName>
        <fullName evidence="10">Rotamase plp</fullName>
    </alternativeName>
</protein>
<proteinExistence type="inferred from homology"/>
<dbReference type="GO" id="GO:0003755">
    <property type="term" value="F:peptidyl-prolyl cis-trans isomerase activity"/>
    <property type="evidence" value="ECO:0007669"/>
    <property type="project" value="InterPro"/>
</dbReference>
<dbReference type="Proteomes" id="UP000182373">
    <property type="component" value="Chromosome"/>
</dbReference>
<evidence type="ECO:0000313" key="15">
    <source>
        <dbReference type="EMBL" id="APH54077.1"/>
    </source>
</evidence>
<evidence type="ECO:0000256" key="12">
    <source>
        <dbReference type="ARBA" id="ARBA00040743"/>
    </source>
</evidence>
<evidence type="ECO:0000259" key="14">
    <source>
        <dbReference type="Pfam" id="PF13145"/>
    </source>
</evidence>
<sequence length="656" mass="71884">MVPALIRSMDICPMLAVFRNSLNAWPVRLLFGLLVLAFVGWGFSDVWTQATGGGALATVNGSRIEPQAFQATYQRELNRVRQQMGGGRQDVPPDMRKMVAQQALQQMVTETVLDDLTRKMGLTTPDADIRQATYAIPAFKNDQGQFDQARFNAVLNSVGLTEDSYVAYLRRTMTERQLLDAIRAGASAPKILVAPLFAWQKEQRSGDMIEIPVSAAPAPPQPTDKQLERYWANHPARYTAPEYRRIKAIVLTPETVAKAIEVPEKDLHAWYDTNGSHFDTPEKRDVSIVLVPDEAKAKALAEQWKNGADWTKISALANADGGSAVELAGITRQQLPLPDLMPLAFETTKTDQIAGPVHDSLGWHIVRVGKIQPATHRSFEEMKEEIRQILSTQRAMEQIYDRSAHLDEAFAQGSTLDDKLPDADAVAAISGQLDMQGNTREGTPAPIPGSDQLKQALITAAFSMKKGDAPHLVPVTPQSQPGAPAGPTTYFAVQVEDIIPGALRPFSEVKAEVTADWIQDKRHHSQEEAATRAMLALQEGKSVADAVTLSGGTLKQIPLLTRQGKTGDVSADIRRALFALKLNDSTMVNTPDGFAVIRLTRILSPTEKDDPAAFSQAQEQITQGLAEDLENTFLASLRSKADARVNNALLQRILQQ</sequence>
<comment type="subcellular location">
    <subcellularLocation>
        <location evidence="1">Cell inner membrane</location>
        <topology evidence="1">Single-pass type II membrane protein</topology>
        <orientation evidence="1">Periplasmic side</orientation>
    </subcellularLocation>
</comment>
<evidence type="ECO:0000256" key="1">
    <source>
        <dbReference type="ARBA" id="ARBA00004382"/>
    </source>
</evidence>
<keyword evidence="5" id="KW-0812">Transmembrane</keyword>
<keyword evidence="3" id="KW-1003">Cell membrane</keyword>
<evidence type="ECO:0000256" key="10">
    <source>
        <dbReference type="ARBA" id="ARBA00031484"/>
    </source>
</evidence>
<feature type="domain" description="PpiC" evidence="14">
    <location>
        <begin position="262"/>
        <end position="384"/>
    </location>
</feature>
<evidence type="ECO:0000256" key="6">
    <source>
        <dbReference type="ARBA" id="ARBA00022989"/>
    </source>
</evidence>
<dbReference type="InterPro" id="IPR027304">
    <property type="entry name" value="Trigger_fact/SurA_dom_sf"/>
</dbReference>
<dbReference type="PANTHER" id="PTHR47529">
    <property type="entry name" value="PEPTIDYL-PROLYL CIS-TRANS ISOMERASE D"/>
    <property type="match status" value="1"/>
</dbReference>
<evidence type="ECO:0000256" key="5">
    <source>
        <dbReference type="ARBA" id="ARBA00022692"/>
    </source>
</evidence>
<evidence type="ECO:0000256" key="11">
    <source>
        <dbReference type="ARBA" id="ARBA00038408"/>
    </source>
</evidence>
<dbReference type="SUPFAM" id="SSF109998">
    <property type="entry name" value="Triger factor/SurA peptide-binding domain-like"/>
    <property type="match status" value="1"/>
</dbReference>
<evidence type="ECO:0000256" key="9">
    <source>
        <dbReference type="ARBA" id="ARBA00030642"/>
    </source>
</evidence>
<dbReference type="Gene3D" id="1.10.4030.10">
    <property type="entry name" value="Porin chaperone SurA, peptide-binding domain"/>
    <property type="match status" value="1"/>
</dbReference>
<keyword evidence="4" id="KW-0997">Cell inner membrane</keyword>
<keyword evidence="6" id="KW-1133">Transmembrane helix</keyword>
<dbReference type="SUPFAM" id="SSF54534">
    <property type="entry name" value="FKBP-like"/>
    <property type="match status" value="1"/>
</dbReference>